<keyword evidence="4 5" id="KW-0694">RNA-binding</keyword>
<evidence type="ECO:0000313" key="8">
    <source>
        <dbReference type="Proteomes" id="UP001597205"/>
    </source>
</evidence>
<comment type="caution">
    <text evidence="7">The sequence shown here is derived from an EMBL/GenBank/DDBJ whole genome shotgun (WGS) entry which is preliminary data.</text>
</comment>
<dbReference type="SUPFAM" id="SSF53335">
    <property type="entry name" value="S-adenosyl-L-methionine-dependent methyltransferases"/>
    <property type="match status" value="1"/>
</dbReference>
<evidence type="ECO:0000313" key="7">
    <source>
        <dbReference type="EMBL" id="MFD1165380.1"/>
    </source>
</evidence>
<comment type="similarity">
    <text evidence="5">Belongs to the class I-like SAM-binding methyltransferase superfamily. RsmB/NOP family.</text>
</comment>
<dbReference type="Proteomes" id="UP001597205">
    <property type="component" value="Unassembled WGS sequence"/>
</dbReference>
<feature type="domain" description="SAM-dependent MTase RsmB/NOP-type" evidence="6">
    <location>
        <begin position="121"/>
        <end position="391"/>
    </location>
</feature>
<dbReference type="EMBL" id="JBHTKY010000007">
    <property type="protein sequence ID" value="MFD1165380.1"/>
    <property type="molecule type" value="Genomic_DNA"/>
</dbReference>
<sequence>MEVNSKRVNQRVRNFERTIQEYQFKEPFSRFLTQFYKNNRQMGSSDRRMNSRLCYNYFRLGKAFSNLSVLDRLCIAEFLCEQNSAVVAVNKPDWIEKSTEGIEEKINFIEAQFGQFLDDVFPFTSLLSPNIEKRSFIISHFIQPNLYIRVQKGMESKVKKTLEKNEIPFEELSSQTLELPNGTNLQQLKSLDGDYEVQDWASQQSLNEVSVSPKSSWWDCCAASGGKSLLLLDKESNIKLLVSDVRLSILRNLDERFDKADVKTYYRKKILDLSKPVDHIMGEERFDGIIVDAPCSGSGTWGRTPEMLQKFKTSEIDDYSTLQKQIVKNVAPYLKSGKTLVYITCSVFAAENEEITQYITDRLGLELENQQAIIGYDKKADSMFVARFKKP</sequence>
<evidence type="ECO:0000259" key="6">
    <source>
        <dbReference type="PROSITE" id="PS51686"/>
    </source>
</evidence>
<dbReference type="InterPro" id="IPR029063">
    <property type="entry name" value="SAM-dependent_MTases_sf"/>
</dbReference>
<feature type="binding site" evidence="5">
    <location>
        <position position="244"/>
    </location>
    <ligand>
        <name>S-adenosyl-L-methionine</name>
        <dbReference type="ChEBI" id="CHEBI:59789"/>
    </ligand>
</feature>
<name>A0ABW3RJN4_9SPHI</name>
<dbReference type="GO" id="GO:0032259">
    <property type="term" value="P:methylation"/>
    <property type="evidence" value="ECO:0007669"/>
    <property type="project" value="UniProtKB-KW"/>
</dbReference>
<keyword evidence="1 5" id="KW-0489">Methyltransferase</keyword>
<keyword evidence="2 5" id="KW-0808">Transferase</keyword>
<dbReference type="InterPro" id="IPR049560">
    <property type="entry name" value="MeTrfase_RsmB-F_NOP2_cat"/>
</dbReference>
<feature type="active site" description="Nucleophile" evidence="5">
    <location>
        <position position="345"/>
    </location>
</feature>
<proteinExistence type="inferred from homology"/>
<accession>A0ABW3RJN4</accession>
<keyword evidence="8" id="KW-1185">Reference proteome</keyword>
<evidence type="ECO:0000256" key="2">
    <source>
        <dbReference type="ARBA" id="ARBA00022679"/>
    </source>
</evidence>
<dbReference type="PRINTS" id="PR02008">
    <property type="entry name" value="RCMTFAMILY"/>
</dbReference>
<evidence type="ECO:0000256" key="3">
    <source>
        <dbReference type="ARBA" id="ARBA00022691"/>
    </source>
</evidence>
<reference evidence="8" key="1">
    <citation type="journal article" date="2019" name="Int. J. Syst. Evol. Microbiol.">
        <title>The Global Catalogue of Microorganisms (GCM) 10K type strain sequencing project: providing services to taxonomists for standard genome sequencing and annotation.</title>
        <authorList>
            <consortium name="The Broad Institute Genomics Platform"/>
            <consortium name="The Broad Institute Genome Sequencing Center for Infectious Disease"/>
            <person name="Wu L."/>
            <person name="Ma J."/>
        </authorList>
    </citation>
    <scope>NUCLEOTIDE SEQUENCE [LARGE SCALE GENOMIC DNA]</scope>
    <source>
        <strain evidence="8">CCUG 52468</strain>
    </source>
</reference>
<dbReference type="Pfam" id="PF01189">
    <property type="entry name" value="Methyltr_RsmB-F"/>
    <property type="match status" value="1"/>
</dbReference>
<organism evidence="7 8">
    <name type="scientific">Sphingobacterium daejeonense</name>
    <dbReference type="NCBI Taxonomy" id="371142"/>
    <lineage>
        <taxon>Bacteria</taxon>
        <taxon>Pseudomonadati</taxon>
        <taxon>Bacteroidota</taxon>
        <taxon>Sphingobacteriia</taxon>
        <taxon>Sphingobacteriales</taxon>
        <taxon>Sphingobacteriaceae</taxon>
        <taxon>Sphingobacterium</taxon>
    </lineage>
</organism>
<evidence type="ECO:0000256" key="4">
    <source>
        <dbReference type="ARBA" id="ARBA00022884"/>
    </source>
</evidence>
<gene>
    <name evidence="7" type="ORF">ACFQ2C_07175</name>
</gene>
<feature type="binding site" evidence="5">
    <location>
        <position position="272"/>
    </location>
    <ligand>
        <name>S-adenosyl-L-methionine</name>
        <dbReference type="ChEBI" id="CHEBI:59789"/>
    </ligand>
</feature>
<dbReference type="GO" id="GO:0008168">
    <property type="term" value="F:methyltransferase activity"/>
    <property type="evidence" value="ECO:0007669"/>
    <property type="project" value="UniProtKB-KW"/>
</dbReference>
<dbReference type="InterPro" id="IPR023267">
    <property type="entry name" value="RCMT"/>
</dbReference>
<dbReference type="PANTHER" id="PTHR22807">
    <property type="entry name" value="NOP2 YEAST -RELATED NOL1/NOP2/FMU SUN DOMAIN-CONTAINING"/>
    <property type="match status" value="1"/>
</dbReference>
<keyword evidence="3 5" id="KW-0949">S-adenosyl-L-methionine</keyword>
<evidence type="ECO:0000256" key="1">
    <source>
        <dbReference type="ARBA" id="ARBA00022603"/>
    </source>
</evidence>
<feature type="binding site" evidence="5">
    <location>
        <position position="292"/>
    </location>
    <ligand>
        <name>S-adenosyl-L-methionine</name>
        <dbReference type="ChEBI" id="CHEBI:59789"/>
    </ligand>
</feature>
<protein>
    <submittedName>
        <fullName evidence="7">RsmB/NOP family class I SAM-dependent RNA methyltransferase</fullName>
    </submittedName>
</protein>
<dbReference type="InterPro" id="IPR001678">
    <property type="entry name" value="MeTrfase_RsmB-F_NOP2_dom"/>
</dbReference>
<dbReference type="Gene3D" id="3.40.50.150">
    <property type="entry name" value="Vaccinia Virus protein VP39"/>
    <property type="match status" value="1"/>
</dbReference>
<comment type="caution">
    <text evidence="5">Lacks conserved residue(s) required for the propagation of feature annotation.</text>
</comment>
<evidence type="ECO:0000256" key="5">
    <source>
        <dbReference type="PROSITE-ProRule" id="PRU01023"/>
    </source>
</evidence>
<dbReference type="PROSITE" id="PS51686">
    <property type="entry name" value="SAM_MT_RSMB_NOP"/>
    <property type="match status" value="1"/>
</dbReference>
<dbReference type="RefSeq" id="WP_380895351.1">
    <property type="nucleotide sequence ID" value="NZ_JBHTKY010000007.1"/>
</dbReference>
<dbReference type="PANTHER" id="PTHR22807:SF53">
    <property type="entry name" value="RIBOSOMAL RNA SMALL SUBUNIT METHYLTRANSFERASE B-RELATED"/>
    <property type="match status" value="1"/>
</dbReference>